<feature type="signal peptide" evidence="1">
    <location>
        <begin position="1"/>
        <end position="21"/>
    </location>
</feature>
<reference evidence="2 3" key="1">
    <citation type="journal article" date="2019" name="PLoS Negl. Trop. Dis.">
        <title>Revisiting the worldwide diversity of Leptospira species in the environment.</title>
        <authorList>
            <person name="Vincent A.T."/>
            <person name="Schiettekatte O."/>
            <person name="Bourhy P."/>
            <person name="Veyrier F.J."/>
            <person name="Picardeau M."/>
        </authorList>
    </citation>
    <scope>NUCLEOTIDE SEQUENCE [LARGE SCALE GENOMIC DNA]</scope>
    <source>
        <strain evidence="2 3">201702444</strain>
    </source>
</reference>
<evidence type="ECO:0000313" key="2">
    <source>
        <dbReference type="EMBL" id="TGM00569.1"/>
    </source>
</evidence>
<keyword evidence="1" id="KW-0732">Signal</keyword>
<name>A0A5F2B4L9_9LEPT</name>
<evidence type="ECO:0000313" key="3">
    <source>
        <dbReference type="Proteomes" id="UP000298429"/>
    </source>
</evidence>
<dbReference type="PROSITE" id="PS51257">
    <property type="entry name" value="PROKAR_LIPOPROTEIN"/>
    <property type="match status" value="1"/>
</dbReference>
<evidence type="ECO:0008006" key="4">
    <source>
        <dbReference type="Google" id="ProtNLM"/>
    </source>
</evidence>
<feature type="chain" id="PRO_5022767675" description="Galactose oxidase" evidence="1">
    <location>
        <begin position="22"/>
        <end position="392"/>
    </location>
</feature>
<dbReference type="AlphaFoldDB" id="A0A5F2B4L9"/>
<dbReference type="EMBL" id="RQGN01000056">
    <property type="protein sequence ID" value="TGM00569.1"/>
    <property type="molecule type" value="Genomic_DNA"/>
</dbReference>
<accession>A0A5F2B4L9</accession>
<dbReference type="Proteomes" id="UP000298429">
    <property type="component" value="Unassembled WGS sequence"/>
</dbReference>
<gene>
    <name evidence="2" type="ORF">EHQ76_11585</name>
</gene>
<dbReference type="SUPFAM" id="SSF75005">
    <property type="entry name" value="Arabinanase/levansucrase/invertase"/>
    <property type="match status" value="1"/>
</dbReference>
<dbReference type="RefSeq" id="WP_135671109.1">
    <property type="nucleotide sequence ID" value="NZ_RQGN01000056.1"/>
</dbReference>
<proteinExistence type="predicted"/>
<protein>
    <recommendedName>
        <fullName evidence="4">Galactose oxidase</fullName>
    </recommendedName>
</protein>
<comment type="caution">
    <text evidence="2">The sequence shown here is derived from an EMBL/GenBank/DDBJ whole genome shotgun (WGS) entry which is preliminary data.</text>
</comment>
<evidence type="ECO:0000256" key="1">
    <source>
        <dbReference type="SAM" id="SignalP"/>
    </source>
</evidence>
<dbReference type="InterPro" id="IPR023296">
    <property type="entry name" value="Glyco_hydro_beta-prop_sf"/>
</dbReference>
<sequence>MKKNISILFSVLWIVSSCASADKFSLDTSNPLALLVQIAWSVNSVPSSSNTIHFVAVGEKCSSWTSKDGKTWTYSNSKFSGCTDGSVNSIAFGNGTWVAVGALNANGGCGIWSSKDADTWTAASCAPNPSPPNGTSALHNLNTIVYGGTNFIAGGPHNYSTTGVGFFGQISSDGSTWQYLSLTDGSTYIGTDYLYSSSYNSVSSEIYFSGIHNVNPEVVKLTVPALAQSSVSVNMPSSSYGVLALKSGKILLYGDDNYTNPTVGIVKIGTPITTLGSTASANTGVGSHINIAVEGKDKIVVLGNQCKMDYYGLTAQVWHSGAAPDMVGCSRLDWMSLSYNSTLDLYVAGAKVTGTVPTAFGYSTTGLPSDWTLVTQTVAGSPGPGILGIATQ</sequence>
<dbReference type="OrthoDB" id="321212at2"/>
<organism evidence="2 3">
    <name type="scientific">Leptospira barantonii</name>
    <dbReference type="NCBI Taxonomy" id="2023184"/>
    <lineage>
        <taxon>Bacteria</taxon>
        <taxon>Pseudomonadati</taxon>
        <taxon>Spirochaetota</taxon>
        <taxon>Spirochaetia</taxon>
        <taxon>Leptospirales</taxon>
        <taxon>Leptospiraceae</taxon>
        <taxon>Leptospira</taxon>
    </lineage>
</organism>